<evidence type="ECO:0000313" key="2">
    <source>
        <dbReference type="Proteomes" id="UP001501470"/>
    </source>
</evidence>
<protein>
    <submittedName>
        <fullName evidence="1">Uncharacterized protein</fullName>
    </submittedName>
</protein>
<name>A0ABP4LLX6_9ACTN</name>
<dbReference type="EMBL" id="BAAAQD010000010">
    <property type="protein sequence ID" value="GAA1527015.1"/>
    <property type="molecule type" value="Genomic_DNA"/>
</dbReference>
<dbReference type="RefSeq" id="WP_344504498.1">
    <property type="nucleotide sequence ID" value="NZ_BAAAQD010000010.1"/>
</dbReference>
<gene>
    <name evidence="1" type="ORF">GCM10009827_049950</name>
</gene>
<accession>A0ABP4LLX6</accession>
<sequence length="193" mass="20737">MTDDDLFSRHDAASALVPAVFGDGDAAKARARVRALVEALGAEIKGDPPQVGDGPPYLLVVHTSDYNYESTIYAVPDDAVPPAVREALRVVPECFAAPDDAYLACWGGILRLLAVWGLDGLTAAAFHDVMVEDFGAAHGHRDLPDLAEITALGGAWRAHEVARLDQGGTTVVDASAPWLGHRYRELYLFRQSM</sequence>
<organism evidence="1 2">
    <name type="scientific">Dactylosporangium maewongense</name>
    <dbReference type="NCBI Taxonomy" id="634393"/>
    <lineage>
        <taxon>Bacteria</taxon>
        <taxon>Bacillati</taxon>
        <taxon>Actinomycetota</taxon>
        <taxon>Actinomycetes</taxon>
        <taxon>Micromonosporales</taxon>
        <taxon>Micromonosporaceae</taxon>
        <taxon>Dactylosporangium</taxon>
    </lineage>
</organism>
<evidence type="ECO:0000313" key="1">
    <source>
        <dbReference type="EMBL" id="GAA1527015.1"/>
    </source>
</evidence>
<comment type="caution">
    <text evidence="1">The sequence shown here is derived from an EMBL/GenBank/DDBJ whole genome shotgun (WGS) entry which is preliminary data.</text>
</comment>
<keyword evidence="2" id="KW-1185">Reference proteome</keyword>
<dbReference type="Proteomes" id="UP001501470">
    <property type="component" value="Unassembled WGS sequence"/>
</dbReference>
<reference evidence="2" key="1">
    <citation type="journal article" date="2019" name="Int. J. Syst. Evol. Microbiol.">
        <title>The Global Catalogue of Microorganisms (GCM) 10K type strain sequencing project: providing services to taxonomists for standard genome sequencing and annotation.</title>
        <authorList>
            <consortium name="The Broad Institute Genomics Platform"/>
            <consortium name="The Broad Institute Genome Sequencing Center for Infectious Disease"/>
            <person name="Wu L."/>
            <person name="Ma J."/>
        </authorList>
    </citation>
    <scope>NUCLEOTIDE SEQUENCE [LARGE SCALE GENOMIC DNA]</scope>
    <source>
        <strain evidence="2">JCM 15933</strain>
    </source>
</reference>
<proteinExistence type="predicted"/>